<evidence type="ECO:0000313" key="8">
    <source>
        <dbReference type="Proteomes" id="UP000577707"/>
    </source>
</evidence>
<dbReference type="Pfam" id="PF01590">
    <property type="entry name" value="GAF"/>
    <property type="match status" value="1"/>
</dbReference>
<dbReference type="RefSeq" id="WP_183541948.1">
    <property type="nucleotide sequence ID" value="NZ_BMQT01000001.1"/>
</dbReference>
<keyword evidence="2" id="KW-0067">ATP-binding</keyword>
<dbReference type="PANTHER" id="PTHR32071">
    <property type="entry name" value="TRANSCRIPTIONAL REGULATORY PROTEIN"/>
    <property type="match status" value="1"/>
</dbReference>
<dbReference type="GO" id="GO:0043565">
    <property type="term" value="F:sequence-specific DNA binding"/>
    <property type="evidence" value="ECO:0007669"/>
    <property type="project" value="InterPro"/>
</dbReference>
<dbReference type="Gene3D" id="1.10.8.60">
    <property type="match status" value="1"/>
</dbReference>
<evidence type="ECO:0000259" key="6">
    <source>
        <dbReference type="PROSITE" id="PS50045"/>
    </source>
</evidence>
<dbReference type="Gene3D" id="1.10.10.60">
    <property type="entry name" value="Homeodomain-like"/>
    <property type="match status" value="1"/>
</dbReference>
<dbReference type="Pfam" id="PF02954">
    <property type="entry name" value="HTH_8"/>
    <property type="match status" value="1"/>
</dbReference>
<dbReference type="PROSITE" id="PS50045">
    <property type="entry name" value="SIGMA54_INTERACT_4"/>
    <property type="match status" value="1"/>
</dbReference>
<dbReference type="SUPFAM" id="SSF46689">
    <property type="entry name" value="Homeodomain-like"/>
    <property type="match status" value="1"/>
</dbReference>
<dbReference type="Pfam" id="PF25601">
    <property type="entry name" value="AAA_lid_14"/>
    <property type="match status" value="1"/>
</dbReference>
<gene>
    <name evidence="7" type="ORF">FHS12_000525</name>
</gene>
<evidence type="ECO:0000256" key="1">
    <source>
        <dbReference type="ARBA" id="ARBA00022741"/>
    </source>
</evidence>
<keyword evidence="4" id="KW-0238">DNA-binding</keyword>
<dbReference type="InterPro" id="IPR009057">
    <property type="entry name" value="Homeodomain-like_sf"/>
</dbReference>
<keyword evidence="8" id="KW-1185">Reference proteome</keyword>
<sequence length="490" mass="53012">MTGRHPIAQRTGAVDATALAPRVRASWQRSQEYGVSVEEVDPVFSGAYDKESLFFQCGQEVLHDLHRTLVGEPVSLMLTDPVGLVLNRLSGDQQLLRDLDAVHLAPGFSYNERAAGTNGLGLALADRTPTVVRADEHYSLSLCSYTCAAAPVIDPISGRLEGSVNLTTWSESSHELLLALAQSAASNTASLMVARARGRFPRPAPRGEVFRVEAPRLEPGAGTLRDLSTVWCEALGKVRDALAVGRRVAVVGEPGVGRTTLVAQAFRDLRPRDRILAASAPDPADAEAWLSLWTPELAKQDTAVVVRDVNMLPAWVAERLHALLVEATPGAVAGVPFAVTADTFEGVPAALTDLVDTVVEVPPLRERPEDVLPLAQRVGLRVRGREIALTPAAERALHDHGWPGNVTELVHVVQRAVSAGDQVDLRHLPADVLSDTRRPLSRIDAFERGEIVRVLTRRGITMQEAATELGMSRATVYRKVQQYGIRLRPG</sequence>
<dbReference type="InterPro" id="IPR003018">
    <property type="entry name" value="GAF"/>
</dbReference>
<protein>
    <submittedName>
        <fullName evidence="7">Transcriptional regulator of acetoin/glycerol metabolism</fullName>
    </submittedName>
</protein>
<evidence type="ECO:0000256" key="4">
    <source>
        <dbReference type="ARBA" id="ARBA00023125"/>
    </source>
</evidence>
<dbReference type="SUPFAM" id="SSF52540">
    <property type="entry name" value="P-loop containing nucleoside triphosphate hydrolases"/>
    <property type="match status" value="1"/>
</dbReference>
<evidence type="ECO:0000313" key="7">
    <source>
        <dbReference type="EMBL" id="MBB3087602.1"/>
    </source>
</evidence>
<evidence type="ECO:0000256" key="5">
    <source>
        <dbReference type="ARBA" id="ARBA00023163"/>
    </source>
</evidence>
<dbReference type="EMBL" id="JACHXG010000001">
    <property type="protein sequence ID" value="MBB3087602.1"/>
    <property type="molecule type" value="Genomic_DNA"/>
</dbReference>
<accession>A0A7W5A0X5</accession>
<dbReference type="InterPro" id="IPR029016">
    <property type="entry name" value="GAF-like_dom_sf"/>
</dbReference>
<dbReference type="InterPro" id="IPR002197">
    <property type="entry name" value="HTH_Fis"/>
</dbReference>
<dbReference type="AlphaFoldDB" id="A0A7W5A0X5"/>
<organism evidence="7 8">
    <name type="scientific">Nocardioides albus</name>
    <dbReference type="NCBI Taxonomy" id="1841"/>
    <lineage>
        <taxon>Bacteria</taxon>
        <taxon>Bacillati</taxon>
        <taxon>Actinomycetota</taxon>
        <taxon>Actinomycetes</taxon>
        <taxon>Propionibacteriales</taxon>
        <taxon>Nocardioidaceae</taxon>
        <taxon>Nocardioides</taxon>
    </lineage>
</organism>
<dbReference type="InterPro" id="IPR002078">
    <property type="entry name" value="Sigma_54_int"/>
</dbReference>
<dbReference type="Gene3D" id="3.30.450.40">
    <property type="match status" value="1"/>
</dbReference>
<keyword evidence="5" id="KW-0804">Transcription</keyword>
<feature type="domain" description="Sigma-54 factor interaction" evidence="6">
    <location>
        <begin position="359"/>
        <end position="418"/>
    </location>
</feature>
<proteinExistence type="predicted"/>
<evidence type="ECO:0000256" key="2">
    <source>
        <dbReference type="ARBA" id="ARBA00022840"/>
    </source>
</evidence>
<reference evidence="7 8" key="1">
    <citation type="submission" date="2020-08" db="EMBL/GenBank/DDBJ databases">
        <title>Genomic Encyclopedia of Type Strains, Phase III (KMG-III): the genomes of soil and plant-associated and newly described type strains.</title>
        <authorList>
            <person name="Whitman W."/>
        </authorList>
    </citation>
    <scope>NUCLEOTIDE SEQUENCE [LARGE SCALE GENOMIC DNA]</scope>
    <source>
        <strain evidence="7 8">CECT 3302</strain>
    </source>
</reference>
<dbReference type="Proteomes" id="UP000577707">
    <property type="component" value="Unassembled WGS sequence"/>
</dbReference>
<keyword evidence="1" id="KW-0547">Nucleotide-binding</keyword>
<evidence type="ECO:0000256" key="3">
    <source>
        <dbReference type="ARBA" id="ARBA00023015"/>
    </source>
</evidence>
<keyword evidence="3" id="KW-0805">Transcription regulation</keyword>
<dbReference type="InterPro" id="IPR058031">
    <property type="entry name" value="AAA_lid_NorR"/>
</dbReference>
<dbReference type="GO" id="GO:0005524">
    <property type="term" value="F:ATP binding"/>
    <property type="evidence" value="ECO:0007669"/>
    <property type="project" value="UniProtKB-KW"/>
</dbReference>
<comment type="caution">
    <text evidence="7">The sequence shown here is derived from an EMBL/GenBank/DDBJ whole genome shotgun (WGS) entry which is preliminary data.</text>
</comment>
<dbReference type="InterPro" id="IPR027417">
    <property type="entry name" value="P-loop_NTPase"/>
</dbReference>
<dbReference type="GO" id="GO:0006355">
    <property type="term" value="P:regulation of DNA-templated transcription"/>
    <property type="evidence" value="ECO:0007669"/>
    <property type="project" value="InterPro"/>
</dbReference>
<name>A0A7W5A0X5_9ACTN</name>